<gene>
    <name evidence="1" type="ORF">NCTC10783_01254</name>
</gene>
<evidence type="ECO:0000313" key="2">
    <source>
        <dbReference type="Proteomes" id="UP000278078"/>
    </source>
</evidence>
<proteinExistence type="predicted"/>
<reference evidence="1 2" key="1">
    <citation type="submission" date="2018-12" db="EMBL/GenBank/DDBJ databases">
        <authorList>
            <consortium name="Pathogen Informatics"/>
        </authorList>
    </citation>
    <scope>NUCLEOTIDE SEQUENCE [LARGE SCALE GENOMIC DNA]</scope>
    <source>
        <strain evidence="1 2">NCTC10783</strain>
    </source>
</reference>
<accession>A0A448BJ79</accession>
<organism evidence="1 2">
    <name type="scientific">Pseudomonas fluorescens</name>
    <dbReference type="NCBI Taxonomy" id="294"/>
    <lineage>
        <taxon>Bacteria</taxon>
        <taxon>Pseudomonadati</taxon>
        <taxon>Pseudomonadota</taxon>
        <taxon>Gammaproteobacteria</taxon>
        <taxon>Pseudomonadales</taxon>
        <taxon>Pseudomonadaceae</taxon>
        <taxon>Pseudomonas</taxon>
    </lineage>
</organism>
<name>A0A448BJ79_PSEFL</name>
<dbReference type="AlphaFoldDB" id="A0A448BJ79"/>
<dbReference type="Proteomes" id="UP000278078">
    <property type="component" value="Chromosome"/>
</dbReference>
<dbReference type="EMBL" id="LR134300">
    <property type="protein sequence ID" value="VEE45402.1"/>
    <property type="molecule type" value="Genomic_DNA"/>
</dbReference>
<evidence type="ECO:0000313" key="1">
    <source>
        <dbReference type="EMBL" id="VEE45402.1"/>
    </source>
</evidence>
<sequence length="77" mass="8651">MGMNRPSQKLRQELLDMAATGDELVTEVSRIAERCDEMAAFLLRGLLGRMYDNVVQLEALAEEVRAGRIVRQSPDES</sequence>
<protein>
    <submittedName>
        <fullName evidence="1">Uncharacterized protein</fullName>
    </submittedName>
</protein>